<evidence type="ECO:0000256" key="1">
    <source>
        <dbReference type="SAM" id="MobiDB-lite"/>
    </source>
</evidence>
<feature type="compositionally biased region" description="Low complexity" evidence="1">
    <location>
        <begin position="169"/>
        <end position="179"/>
    </location>
</feature>
<protein>
    <submittedName>
        <fullName evidence="2">Neuromedin-U receptor 2</fullName>
    </submittedName>
</protein>
<dbReference type="Gene3D" id="1.20.1070.10">
    <property type="entry name" value="Rhodopsin 7-helix transmembrane proteins"/>
    <property type="match status" value="1"/>
</dbReference>
<reference evidence="2 3" key="1">
    <citation type="journal article" date="2021" name="Elife">
        <title>Chloroplast acquisition without the gene transfer in kleptoplastic sea slugs, Plakobranchus ocellatus.</title>
        <authorList>
            <person name="Maeda T."/>
            <person name="Takahashi S."/>
            <person name="Yoshida T."/>
            <person name="Shimamura S."/>
            <person name="Takaki Y."/>
            <person name="Nagai Y."/>
            <person name="Toyoda A."/>
            <person name="Suzuki Y."/>
            <person name="Arimoto A."/>
            <person name="Ishii H."/>
            <person name="Satoh N."/>
            <person name="Nishiyama T."/>
            <person name="Hasebe M."/>
            <person name="Maruyama T."/>
            <person name="Minagawa J."/>
            <person name="Obokata J."/>
            <person name="Shigenobu S."/>
        </authorList>
    </citation>
    <scope>NUCLEOTIDE SEQUENCE [LARGE SCALE GENOMIC DNA]</scope>
</reference>
<keyword evidence="2" id="KW-0675">Receptor</keyword>
<dbReference type="SUPFAM" id="SSF81321">
    <property type="entry name" value="Family A G protein-coupled receptor-like"/>
    <property type="match status" value="1"/>
</dbReference>
<sequence length="298" mass="32452">MTVLIQSSLYNFAVSQRVLYFLSCTINPILYNLLSRKFRQAFKRTLCRCCLGFDVHSIPVLYKLKAKFVDGEGGRQGPAAVVARGDGGDEVGNALLGARGAAAHHRLYSKPACFRWAPEKGSDIQLAHMRGGAEGDHIAGGNPFNAHACRMSSRRCKKTQPAMKETTRASQSSSSSGAHAHSDGRLHRICRHKYCPNGRAGFGEGLTPPSVRTQSTSSGMKQQMTPVSAFSPTYISGNNSSPTSDGSNRQYDDSDIVQTFTNGAFRTVRLIHSHPNIIHCAKDKGHRTKCRISGAFSY</sequence>
<comment type="caution">
    <text evidence="2">The sequence shown here is derived from an EMBL/GenBank/DDBJ whole genome shotgun (WGS) entry which is preliminary data.</text>
</comment>
<feature type="region of interest" description="Disordered" evidence="1">
    <location>
        <begin position="201"/>
        <end position="253"/>
    </location>
</feature>
<evidence type="ECO:0000313" key="3">
    <source>
        <dbReference type="Proteomes" id="UP000762676"/>
    </source>
</evidence>
<keyword evidence="3" id="KW-1185">Reference proteome</keyword>
<dbReference type="EMBL" id="BMAT01005396">
    <property type="protein sequence ID" value="GFR92573.1"/>
    <property type="molecule type" value="Genomic_DNA"/>
</dbReference>
<proteinExistence type="predicted"/>
<dbReference type="Proteomes" id="UP000762676">
    <property type="component" value="Unassembled WGS sequence"/>
</dbReference>
<dbReference type="AlphaFoldDB" id="A0AAV4H312"/>
<accession>A0AAV4H312</accession>
<gene>
    <name evidence="2" type="ORF">ElyMa_002621800</name>
</gene>
<feature type="region of interest" description="Disordered" evidence="1">
    <location>
        <begin position="157"/>
        <end position="184"/>
    </location>
</feature>
<evidence type="ECO:0000313" key="2">
    <source>
        <dbReference type="EMBL" id="GFR92573.1"/>
    </source>
</evidence>
<name>A0AAV4H312_9GAST</name>
<organism evidence="2 3">
    <name type="scientific">Elysia marginata</name>
    <dbReference type="NCBI Taxonomy" id="1093978"/>
    <lineage>
        <taxon>Eukaryota</taxon>
        <taxon>Metazoa</taxon>
        <taxon>Spiralia</taxon>
        <taxon>Lophotrochozoa</taxon>
        <taxon>Mollusca</taxon>
        <taxon>Gastropoda</taxon>
        <taxon>Heterobranchia</taxon>
        <taxon>Euthyneura</taxon>
        <taxon>Panpulmonata</taxon>
        <taxon>Sacoglossa</taxon>
        <taxon>Placobranchoidea</taxon>
        <taxon>Plakobranchidae</taxon>
        <taxon>Elysia</taxon>
    </lineage>
</organism>
<feature type="compositionally biased region" description="Polar residues" evidence="1">
    <location>
        <begin position="210"/>
        <end position="249"/>
    </location>
</feature>